<dbReference type="GO" id="GO:0016020">
    <property type="term" value="C:membrane"/>
    <property type="evidence" value="ECO:0007669"/>
    <property type="project" value="InterPro"/>
</dbReference>
<name>A0A3S5CL52_9PLAT</name>
<dbReference type="PROSITE" id="PS50060">
    <property type="entry name" value="MAM_2"/>
    <property type="match status" value="1"/>
</dbReference>
<reference evidence="2" key="1">
    <citation type="submission" date="2018-11" db="EMBL/GenBank/DDBJ databases">
        <authorList>
            <consortium name="Pathogen Informatics"/>
        </authorList>
    </citation>
    <scope>NUCLEOTIDE SEQUENCE</scope>
</reference>
<accession>A0A3S5CL52</accession>
<protein>
    <recommendedName>
        <fullName evidence="1">MAM domain-containing protein</fullName>
    </recommendedName>
</protein>
<dbReference type="OrthoDB" id="6283122at2759"/>
<proteinExistence type="predicted"/>
<evidence type="ECO:0000313" key="3">
    <source>
        <dbReference type="Proteomes" id="UP000784294"/>
    </source>
</evidence>
<gene>
    <name evidence="2" type="ORF">PXEA_LOCUS10839</name>
</gene>
<comment type="caution">
    <text evidence="2">The sequence shown here is derived from an EMBL/GenBank/DDBJ whole genome shotgun (WGS) entry which is preliminary data.</text>
</comment>
<sequence>MFVITERVFVCTFLYVCVRTRTYPLKVGHLRKHYCSFAEGWCGWVNDQSNWQHRWSLLNDSSNNNPTKEESFRACFLAHQPEHRNDATNGFTWFNEEVKPGDGATRGWSNAIGVTQTHGPLISRLWSPLIPSKIGFKCIHFFYQIRLGLRDRSDRNSAGVVFCSPPRPDFDKLSCRFSSFASRQTDCAWIADQNDWSDVHWNLIQLPSVDRSLFRPEDNKAPIMALCLQAPKQALETGESISARLWSPSIQLSGQDQRRPTCLTLNYRLFLGRQSVSPMPTLSILKRQKGLVHKDVVDHYRIFLALLLDTCRLAKPRFFL</sequence>
<dbReference type="Gene3D" id="2.60.120.200">
    <property type="match status" value="1"/>
</dbReference>
<dbReference type="InterPro" id="IPR000998">
    <property type="entry name" value="MAM_dom"/>
</dbReference>
<organism evidence="2 3">
    <name type="scientific">Protopolystoma xenopodis</name>
    <dbReference type="NCBI Taxonomy" id="117903"/>
    <lineage>
        <taxon>Eukaryota</taxon>
        <taxon>Metazoa</taxon>
        <taxon>Spiralia</taxon>
        <taxon>Lophotrochozoa</taxon>
        <taxon>Platyhelminthes</taxon>
        <taxon>Monogenea</taxon>
        <taxon>Polyopisthocotylea</taxon>
        <taxon>Polystomatidea</taxon>
        <taxon>Polystomatidae</taxon>
        <taxon>Protopolystoma</taxon>
    </lineage>
</organism>
<evidence type="ECO:0000259" key="1">
    <source>
        <dbReference type="PROSITE" id="PS50060"/>
    </source>
</evidence>
<dbReference type="Proteomes" id="UP000784294">
    <property type="component" value="Unassembled WGS sequence"/>
</dbReference>
<feature type="domain" description="MAM" evidence="1">
    <location>
        <begin position="33"/>
        <end position="145"/>
    </location>
</feature>
<dbReference type="EMBL" id="CAAALY010032452">
    <property type="protein sequence ID" value="VEL17399.1"/>
    <property type="molecule type" value="Genomic_DNA"/>
</dbReference>
<evidence type="ECO:0000313" key="2">
    <source>
        <dbReference type="EMBL" id="VEL17399.1"/>
    </source>
</evidence>
<keyword evidence="3" id="KW-1185">Reference proteome</keyword>
<dbReference type="AlphaFoldDB" id="A0A3S5CL52"/>